<evidence type="ECO:0000256" key="1">
    <source>
        <dbReference type="PROSITE-ProRule" id="PRU00267"/>
    </source>
</evidence>
<organism evidence="3 4">
    <name type="scientific">Paraglomus occultum</name>
    <dbReference type="NCBI Taxonomy" id="144539"/>
    <lineage>
        <taxon>Eukaryota</taxon>
        <taxon>Fungi</taxon>
        <taxon>Fungi incertae sedis</taxon>
        <taxon>Mucoromycota</taxon>
        <taxon>Glomeromycotina</taxon>
        <taxon>Glomeromycetes</taxon>
        <taxon>Paraglomerales</taxon>
        <taxon>Paraglomeraceae</taxon>
        <taxon>Paraglomus</taxon>
    </lineage>
</organism>
<feature type="domain" description="HMG box" evidence="2">
    <location>
        <begin position="1"/>
        <end position="74"/>
    </location>
</feature>
<dbReference type="InterPro" id="IPR009071">
    <property type="entry name" value="HMG_box_dom"/>
</dbReference>
<evidence type="ECO:0000313" key="3">
    <source>
        <dbReference type="EMBL" id="CAG8578096.1"/>
    </source>
</evidence>
<accession>A0A9N9BWN1</accession>
<dbReference type="GO" id="GO:0005634">
    <property type="term" value="C:nucleus"/>
    <property type="evidence" value="ECO:0007669"/>
    <property type="project" value="UniProtKB-UniRule"/>
</dbReference>
<proteinExistence type="predicted"/>
<feature type="DNA-binding region" description="HMG box" evidence="1">
    <location>
        <begin position="1"/>
        <end position="74"/>
    </location>
</feature>
<sequence>MHRPPNAFIIYRKEIQARLTSQKNATGSTSPWISSTSTIAGRLWKAEDPEIKAFFIGLSKVAKQVYDQLLPCKQNCTCKPKKKRRKRLARVRTTSAPEYIACNVTAGDNASTACSNGTVYDNITVYNIDATANITTIHDGNVTACDAVITDPVITDSVITDNATIAYDAVIPDDIVTDSTHSIVIDNTYNNTVTEYDNGLTAYDNVFTINDNTVTENAPTAHDNIDLHTGYDLLFTYPGDHAYDRSAPLLDSAGTGYDFPFPYPIDLATTEIAFNTTDVNNNIDTYDASNYMYDTSNYMYDTSNYIYDTNNYMAVENMNNDMTDTNNYMTVENMNNDITNMTDINMNNTI</sequence>
<reference evidence="3" key="1">
    <citation type="submission" date="2021-06" db="EMBL/GenBank/DDBJ databases">
        <authorList>
            <person name="Kallberg Y."/>
            <person name="Tangrot J."/>
            <person name="Rosling A."/>
        </authorList>
    </citation>
    <scope>NUCLEOTIDE SEQUENCE</scope>
    <source>
        <strain evidence="3">IA702</strain>
    </source>
</reference>
<dbReference type="PROSITE" id="PS50118">
    <property type="entry name" value="HMG_BOX_2"/>
    <property type="match status" value="1"/>
</dbReference>
<dbReference type="AlphaFoldDB" id="A0A9N9BWN1"/>
<keyword evidence="4" id="KW-1185">Reference proteome</keyword>
<evidence type="ECO:0000313" key="4">
    <source>
        <dbReference type="Proteomes" id="UP000789572"/>
    </source>
</evidence>
<dbReference type="OrthoDB" id="6247875at2759"/>
<dbReference type="EMBL" id="CAJVPJ010001147">
    <property type="protein sequence ID" value="CAG8578096.1"/>
    <property type="molecule type" value="Genomic_DNA"/>
</dbReference>
<gene>
    <name evidence="3" type="ORF">POCULU_LOCUS6344</name>
</gene>
<keyword evidence="1" id="KW-0539">Nucleus</keyword>
<dbReference type="SUPFAM" id="SSF47095">
    <property type="entry name" value="HMG-box"/>
    <property type="match status" value="1"/>
</dbReference>
<protein>
    <submittedName>
        <fullName evidence="3">1935_t:CDS:1</fullName>
    </submittedName>
</protein>
<name>A0A9N9BWN1_9GLOM</name>
<dbReference type="SMART" id="SM00398">
    <property type="entry name" value="HMG"/>
    <property type="match status" value="1"/>
</dbReference>
<evidence type="ECO:0000259" key="2">
    <source>
        <dbReference type="PROSITE" id="PS50118"/>
    </source>
</evidence>
<comment type="caution">
    <text evidence="3">The sequence shown here is derived from an EMBL/GenBank/DDBJ whole genome shotgun (WGS) entry which is preliminary data.</text>
</comment>
<dbReference type="InterPro" id="IPR036910">
    <property type="entry name" value="HMG_box_dom_sf"/>
</dbReference>
<dbReference type="GO" id="GO:0003677">
    <property type="term" value="F:DNA binding"/>
    <property type="evidence" value="ECO:0007669"/>
    <property type="project" value="UniProtKB-UniRule"/>
</dbReference>
<keyword evidence="1" id="KW-0238">DNA-binding</keyword>
<dbReference type="Gene3D" id="1.10.30.10">
    <property type="entry name" value="High mobility group box domain"/>
    <property type="match status" value="1"/>
</dbReference>
<dbReference type="Proteomes" id="UP000789572">
    <property type="component" value="Unassembled WGS sequence"/>
</dbReference>